<protein>
    <submittedName>
        <fullName evidence="1">Uncharacterized protein</fullName>
    </submittedName>
</protein>
<keyword evidence="2" id="KW-1185">Reference proteome</keyword>
<dbReference type="EMBL" id="CAAALY010038520">
    <property type="protein sequence ID" value="VEL18765.1"/>
    <property type="molecule type" value="Genomic_DNA"/>
</dbReference>
<evidence type="ECO:0000313" key="1">
    <source>
        <dbReference type="EMBL" id="VEL18765.1"/>
    </source>
</evidence>
<accession>A0A448WS02</accession>
<sequence>MQTTSNSSDFNIQLGLVIRRISPACFPPHYPLQCDAKEKEKIDVSKVFSLSHLPIKSATSTYITLIPPKKPTPRLSFLTVSPNELEAYLLHLA</sequence>
<gene>
    <name evidence="1" type="ORF">PXEA_LOCUS12205</name>
</gene>
<comment type="caution">
    <text evidence="1">The sequence shown here is derived from an EMBL/GenBank/DDBJ whole genome shotgun (WGS) entry which is preliminary data.</text>
</comment>
<organism evidence="1 2">
    <name type="scientific">Protopolystoma xenopodis</name>
    <dbReference type="NCBI Taxonomy" id="117903"/>
    <lineage>
        <taxon>Eukaryota</taxon>
        <taxon>Metazoa</taxon>
        <taxon>Spiralia</taxon>
        <taxon>Lophotrochozoa</taxon>
        <taxon>Platyhelminthes</taxon>
        <taxon>Monogenea</taxon>
        <taxon>Polyopisthocotylea</taxon>
        <taxon>Polystomatidea</taxon>
        <taxon>Polystomatidae</taxon>
        <taxon>Protopolystoma</taxon>
    </lineage>
</organism>
<dbReference type="AlphaFoldDB" id="A0A448WS02"/>
<reference evidence="1" key="1">
    <citation type="submission" date="2018-11" db="EMBL/GenBank/DDBJ databases">
        <authorList>
            <consortium name="Pathogen Informatics"/>
        </authorList>
    </citation>
    <scope>NUCLEOTIDE SEQUENCE</scope>
</reference>
<name>A0A448WS02_9PLAT</name>
<evidence type="ECO:0000313" key="2">
    <source>
        <dbReference type="Proteomes" id="UP000784294"/>
    </source>
</evidence>
<dbReference type="Proteomes" id="UP000784294">
    <property type="component" value="Unassembled WGS sequence"/>
</dbReference>
<proteinExistence type="predicted"/>